<comment type="caution">
    <text evidence="3">Lacks conserved residue(s) required for the propagation of feature annotation.</text>
</comment>
<keyword evidence="1 3" id="KW-0808">Transferase</keyword>
<dbReference type="InterPro" id="IPR002882">
    <property type="entry name" value="CofD"/>
</dbReference>
<dbReference type="Gene3D" id="1.10.8.240">
    <property type="entry name" value="CofD-like domain"/>
    <property type="match status" value="1"/>
</dbReference>
<protein>
    <recommendedName>
        <fullName evidence="3">2-phospho-L-lactate transferase</fullName>
        <ecNumber evidence="3">2.7.8.28</ecNumber>
    </recommendedName>
    <alternativeName>
        <fullName evidence="3">EPPG:FO PEP transferase</fullName>
    </alternativeName>
</protein>
<dbReference type="Gene3D" id="3.40.50.10680">
    <property type="entry name" value="CofD-like domains"/>
    <property type="match status" value="1"/>
</dbReference>
<dbReference type="PANTHER" id="PTHR43007:SF1">
    <property type="entry name" value="2-PHOSPHO-L-LACTATE TRANSFERASE"/>
    <property type="match status" value="1"/>
</dbReference>
<comment type="subunit">
    <text evidence="3">Homodimer.</text>
</comment>
<reference evidence="4" key="1">
    <citation type="submission" date="2014-12" db="EMBL/GenBank/DDBJ databases">
        <authorList>
            <person name="Huang H.-H."/>
            <person name="Chen S.-C."/>
            <person name="Lai M.-C."/>
        </authorList>
    </citation>
    <scope>NUCLEOTIDE SEQUENCE</scope>
    <source>
        <strain evidence="4">K1F9705b</strain>
    </source>
</reference>
<dbReference type="Pfam" id="PF01933">
    <property type="entry name" value="CofD"/>
    <property type="match status" value="1"/>
</dbReference>
<dbReference type="OrthoDB" id="59563at2157"/>
<keyword evidence="2 3" id="KW-0460">Magnesium</keyword>
<dbReference type="SUPFAM" id="SSF142338">
    <property type="entry name" value="CofD-like"/>
    <property type="match status" value="1"/>
</dbReference>
<organism evidence="4 5">
    <name type="scientific">Methanocalculus chunghsingensis</name>
    <dbReference type="NCBI Taxonomy" id="156457"/>
    <lineage>
        <taxon>Archaea</taxon>
        <taxon>Methanobacteriati</taxon>
        <taxon>Methanobacteriota</taxon>
        <taxon>Stenosarchaea group</taxon>
        <taxon>Methanomicrobia</taxon>
        <taxon>Methanomicrobiales</taxon>
        <taxon>Methanocalculaceae</taxon>
        <taxon>Methanocalculus</taxon>
    </lineage>
</organism>
<dbReference type="RefSeq" id="WP_211530622.1">
    <property type="nucleotide sequence ID" value="NZ_JWHL01000006.1"/>
</dbReference>
<dbReference type="UniPathway" id="UPA00071"/>
<dbReference type="EC" id="2.7.8.28" evidence="3"/>
<dbReference type="PANTHER" id="PTHR43007">
    <property type="entry name" value="2-PHOSPHO-L-LACTATE TRANSFERASE"/>
    <property type="match status" value="1"/>
</dbReference>
<dbReference type="AlphaFoldDB" id="A0A8J7WA73"/>
<dbReference type="NCBIfam" id="TIGR01819">
    <property type="entry name" value="F420_cofD"/>
    <property type="match status" value="1"/>
</dbReference>
<dbReference type="InterPro" id="IPR038136">
    <property type="entry name" value="CofD-like_dom_sf"/>
</dbReference>
<evidence type="ECO:0000313" key="4">
    <source>
        <dbReference type="EMBL" id="MBR1368962.1"/>
    </source>
</evidence>
<dbReference type="Proteomes" id="UP000730161">
    <property type="component" value="Unassembled WGS sequence"/>
</dbReference>
<dbReference type="CDD" id="cd07186">
    <property type="entry name" value="CofD_like"/>
    <property type="match status" value="1"/>
</dbReference>
<comment type="catalytic activity">
    <reaction evidence="3">
        <text>(2S)-lactyl-2-diphospho-5'-guanosine + 7,8-didemethyl-8-hydroxy-5-deazariboflavin = oxidized coenzyme F420-0 + GMP + H(+)</text>
        <dbReference type="Rhea" id="RHEA:63444"/>
        <dbReference type="ChEBI" id="CHEBI:15378"/>
        <dbReference type="ChEBI" id="CHEBI:58115"/>
        <dbReference type="ChEBI" id="CHEBI:59435"/>
        <dbReference type="ChEBI" id="CHEBI:59904"/>
        <dbReference type="ChEBI" id="CHEBI:59907"/>
        <dbReference type="EC" id="2.7.8.28"/>
    </reaction>
</comment>
<evidence type="ECO:0000256" key="2">
    <source>
        <dbReference type="ARBA" id="ARBA00022842"/>
    </source>
</evidence>
<gene>
    <name evidence="3" type="primary">cofD</name>
    <name evidence="4" type="ORF">RJ53_05365</name>
</gene>
<comment type="caution">
    <text evidence="4">The sequence shown here is derived from an EMBL/GenBank/DDBJ whole genome shotgun (WGS) entry which is preliminary data.</text>
</comment>
<dbReference type="HAMAP" id="MF_01257">
    <property type="entry name" value="CofD"/>
    <property type="match status" value="1"/>
</dbReference>
<sequence>MITLLSGGTGTPKLLRGIRQVLHDSEITVIVNTAEDLWISGNHLSPDIDTVLYLFAGILNTETWWGIRGDSFETNRYLERIGMPESISIGDRDRGIHIARGELLRRGETLTEATRAIGSVLGVEAEVLPMCDTPVATHVQTADGPMHFQEYWVKHRGNVAISGIKREAETPPVATDAAIERIRKSDAVIIGPSNPVTSIGPILECEGMQEALREAFVIAISPFIGSRPISGPAAALMEAWGYPPDSQGTRDAYGDVIDLFVQDVRDPIEVPGSLRLDTMMTGVKQSESLAWDLLSIIQGRR</sequence>
<accession>A0A8J7WA73</accession>
<dbReference type="GO" id="GO:0043743">
    <property type="term" value="F:LPPG:FO 2-phospho-L-lactate transferase activity"/>
    <property type="evidence" value="ECO:0007669"/>
    <property type="project" value="UniProtKB-EC"/>
</dbReference>
<evidence type="ECO:0000256" key="3">
    <source>
        <dbReference type="HAMAP-Rule" id="MF_01257"/>
    </source>
</evidence>
<name>A0A8J7WA73_9EURY</name>
<dbReference type="InterPro" id="IPR010115">
    <property type="entry name" value="FbiA/CofD"/>
</dbReference>
<comment type="function">
    <text evidence="3">Catalyzes the transfer of the 2-phospholactate moiety from (2S)-lactyl-2-diphospho-5'-guanosine to 7,8-didemethyl-8-hydroxy-5-deazariboflavin (FO) with the formation of oxidized coenzyme F420-0 and GMP.</text>
</comment>
<proteinExistence type="inferred from homology"/>
<dbReference type="EMBL" id="JWHL01000006">
    <property type="protein sequence ID" value="MBR1368962.1"/>
    <property type="molecule type" value="Genomic_DNA"/>
</dbReference>
<comment type="similarity">
    <text evidence="3">Belongs to the CofD family.</text>
</comment>
<dbReference type="GO" id="GO:0000287">
    <property type="term" value="F:magnesium ion binding"/>
    <property type="evidence" value="ECO:0007669"/>
    <property type="project" value="InterPro"/>
</dbReference>
<dbReference type="GO" id="GO:0052645">
    <property type="term" value="P:F420-0 metabolic process"/>
    <property type="evidence" value="ECO:0007669"/>
    <property type="project" value="UniProtKB-UniRule"/>
</dbReference>
<comment type="cofactor">
    <cofactor evidence="3">
        <name>Mg(2+)</name>
        <dbReference type="ChEBI" id="CHEBI:18420"/>
    </cofactor>
</comment>
<evidence type="ECO:0000313" key="5">
    <source>
        <dbReference type="Proteomes" id="UP000730161"/>
    </source>
</evidence>
<feature type="binding site" evidence="3">
    <location>
        <position position="49"/>
    </location>
    <ligand>
        <name>7,8-didemethyl-8-hydroxy-5-deazariboflavin</name>
        <dbReference type="ChEBI" id="CHEBI:59904"/>
    </ligand>
</feature>
<evidence type="ECO:0000256" key="1">
    <source>
        <dbReference type="ARBA" id="ARBA00022679"/>
    </source>
</evidence>
<keyword evidence="5" id="KW-1185">Reference proteome</keyword>
<comment type="pathway">
    <text evidence="3">Cofactor biosynthesis; coenzyme F420 biosynthesis.</text>
</comment>